<organism evidence="1 2">
    <name type="scientific">Aspergillus japonicus CBS 114.51</name>
    <dbReference type="NCBI Taxonomy" id="1448312"/>
    <lineage>
        <taxon>Eukaryota</taxon>
        <taxon>Fungi</taxon>
        <taxon>Dikarya</taxon>
        <taxon>Ascomycota</taxon>
        <taxon>Pezizomycotina</taxon>
        <taxon>Eurotiomycetes</taxon>
        <taxon>Eurotiomycetidae</taxon>
        <taxon>Eurotiales</taxon>
        <taxon>Aspergillaceae</taxon>
        <taxon>Aspergillus</taxon>
        <taxon>Aspergillus subgen. Circumdati</taxon>
    </lineage>
</organism>
<dbReference type="RefSeq" id="XP_025523801.1">
    <property type="nucleotide sequence ID" value="XM_025666769.1"/>
</dbReference>
<accession>A0A8T8WPZ1</accession>
<dbReference type="OrthoDB" id="10502996at2759"/>
<evidence type="ECO:0000313" key="1">
    <source>
        <dbReference type="EMBL" id="RAH77907.1"/>
    </source>
</evidence>
<name>A0A8T8WPZ1_ASPJA</name>
<dbReference type="Proteomes" id="UP000249497">
    <property type="component" value="Unassembled WGS sequence"/>
</dbReference>
<sequence>MLNANAPVRVNGSPPPGAGSTVAVGVILGNWKLGTENCHRTMRWCWTPTEPTESPLTGFEPWKRQARDSSFVIVAISPSDCRPPEIGCQQKSGSSSGCSLVGVNQSVHLLGSAPIDLDLAVGFCRLPFYTHSLREHSLTLGCCFLSSSATIHYPPSTNAPSFSFPPCTTYSYLGGWSPDTSKQEFLPDMLVN</sequence>
<reference evidence="1 2" key="1">
    <citation type="submission" date="2018-02" db="EMBL/GenBank/DDBJ databases">
        <title>The genomes of Aspergillus section Nigri reveals drivers in fungal speciation.</title>
        <authorList>
            <consortium name="DOE Joint Genome Institute"/>
            <person name="Vesth T.C."/>
            <person name="Nybo J."/>
            <person name="Theobald S."/>
            <person name="Brandl J."/>
            <person name="Frisvad J.C."/>
            <person name="Nielsen K.F."/>
            <person name="Lyhne E.K."/>
            <person name="Kogle M.E."/>
            <person name="Kuo A."/>
            <person name="Riley R."/>
            <person name="Clum A."/>
            <person name="Nolan M."/>
            <person name="Lipzen A."/>
            <person name="Salamov A."/>
            <person name="Henrissat B."/>
            <person name="Wiebenga A."/>
            <person name="De vries R.P."/>
            <person name="Grigoriev I.V."/>
            <person name="Mortensen U.H."/>
            <person name="Andersen M.R."/>
            <person name="Baker S.E."/>
        </authorList>
    </citation>
    <scope>NUCLEOTIDE SEQUENCE [LARGE SCALE GENOMIC DNA]</scope>
    <source>
        <strain evidence="1 2">CBS 114.51</strain>
    </source>
</reference>
<evidence type="ECO:0000313" key="2">
    <source>
        <dbReference type="Proteomes" id="UP000249497"/>
    </source>
</evidence>
<keyword evidence="2" id="KW-1185">Reference proteome</keyword>
<proteinExistence type="predicted"/>
<dbReference type="AlphaFoldDB" id="A0A8T8WPZ1"/>
<protein>
    <submittedName>
        <fullName evidence="1">Uncharacterized protein</fullName>
    </submittedName>
</protein>
<dbReference type="EMBL" id="KZ824835">
    <property type="protein sequence ID" value="RAH77907.1"/>
    <property type="molecule type" value="Genomic_DNA"/>
</dbReference>
<gene>
    <name evidence="1" type="ORF">BO86DRAFT_203990</name>
</gene>
<dbReference type="GeneID" id="37170461"/>